<evidence type="ECO:0000313" key="1">
    <source>
        <dbReference type="EMBL" id="KAK3394898.1"/>
    </source>
</evidence>
<proteinExistence type="predicted"/>
<dbReference type="EMBL" id="JAULSW010000001">
    <property type="protein sequence ID" value="KAK3394898.1"/>
    <property type="molecule type" value="Genomic_DNA"/>
</dbReference>
<reference evidence="1" key="1">
    <citation type="journal article" date="2023" name="Mol. Phylogenet. Evol.">
        <title>Genome-scale phylogeny and comparative genomics of the fungal order Sordariales.</title>
        <authorList>
            <person name="Hensen N."/>
            <person name="Bonometti L."/>
            <person name="Westerberg I."/>
            <person name="Brannstrom I.O."/>
            <person name="Guillou S."/>
            <person name="Cros-Aarteil S."/>
            <person name="Calhoun S."/>
            <person name="Haridas S."/>
            <person name="Kuo A."/>
            <person name="Mondo S."/>
            <person name="Pangilinan J."/>
            <person name="Riley R."/>
            <person name="LaButti K."/>
            <person name="Andreopoulos B."/>
            <person name="Lipzen A."/>
            <person name="Chen C."/>
            <person name="Yan M."/>
            <person name="Daum C."/>
            <person name="Ng V."/>
            <person name="Clum A."/>
            <person name="Steindorff A."/>
            <person name="Ohm R.A."/>
            <person name="Martin F."/>
            <person name="Silar P."/>
            <person name="Natvig D.O."/>
            <person name="Lalanne C."/>
            <person name="Gautier V."/>
            <person name="Ament-Velasquez S.L."/>
            <person name="Kruys A."/>
            <person name="Hutchinson M.I."/>
            <person name="Powell A.J."/>
            <person name="Barry K."/>
            <person name="Miller A.N."/>
            <person name="Grigoriev I.V."/>
            <person name="Debuchy R."/>
            <person name="Gladieux P."/>
            <person name="Hiltunen Thoren M."/>
            <person name="Johannesson H."/>
        </authorList>
    </citation>
    <scope>NUCLEOTIDE SEQUENCE</scope>
    <source>
        <strain evidence="1">CBS 232.78</strain>
    </source>
</reference>
<protein>
    <submittedName>
        <fullName evidence="1">Uncharacterized protein</fullName>
    </submittedName>
</protein>
<keyword evidence="2" id="KW-1185">Reference proteome</keyword>
<comment type="caution">
    <text evidence="1">The sequence shown here is derived from an EMBL/GenBank/DDBJ whole genome shotgun (WGS) entry which is preliminary data.</text>
</comment>
<sequence>MWVGFGMGSYSHTHGDDIYRAREVRWLLILSRGRRRSTSTFAWFRVKLSKFSSPPPLLLKSGGARFGTWSIHRPPRLSMVVMISGVGSAVAPDAAGKLDQCLAIAEDVAPMPQQQRHLGSMFRNMSGGRILEREKNKAGEALSGVVCFGGFNCGVYCKGRVQYVRQTEGLRERPRVSCKVRFLVAQKPPEVAMVAHAMISLVALFNSISCPFRVFLCFRRSSVIPLSGTPAKGN</sequence>
<dbReference type="AlphaFoldDB" id="A0AAE0U8G7"/>
<reference evidence="1" key="2">
    <citation type="submission" date="2023-06" db="EMBL/GenBank/DDBJ databases">
        <authorList>
            <consortium name="Lawrence Berkeley National Laboratory"/>
            <person name="Haridas S."/>
            <person name="Hensen N."/>
            <person name="Bonometti L."/>
            <person name="Westerberg I."/>
            <person name="Brannstrom I.O."/>
            <person name="Guillou S."/>
            <person name="Cros-Aarteil S."/>
            <person name="Calhoun S."/>
            <person name="Kuo A."/>
            <person name="Mondo S."/>
            <person name="Pangilinan J."/>
            <person name="Riley R."/>
            <person name="LaButti K."/>
            <person name="Andreopoulos B."/>
            <person name="Lipzen A."/>
            <person name="Chen C."/>
            <person name="Yanf M."/>
            <person name="Daum C."/>
            <person name="Ng V."/>
            <person name="Clum A."/>
            <person name="Steindorff A."/>
            <person name="Ohm R."/>
            <person name="Martin F."/>
            <person name="Silar P."/>
            <person name="Natvig D."/>
            <person name="Lalanne C."/>
            <person name="Gautier V."/>
            <person name="Ament-velasquez S.L."/>
            <person name="Kruys A."/>
            <person name="Hutchinson M.I."/>
            <person name="Powell A.J."/>
            <person name="Barry K."/>
            <person name="Miller A.N."/>
            <person name="Grigoriev I.V."/>
            <person name="Debuchy R."/>
            <person name="Gladieux P."/>
            <person name="Thoren M.H."/>
            <person name="Johannesson H."/>
        </authorList>
    </citation>
    <scope>NUCLEOTIDE SEQUENCE</scope>
    <source>
        <strain evidence="1">CBS 232.78</strain>
    </source>
</reference>
<organism evidence="1 2">
    <name type="scientific">Podospora didyma</name>
    <dbReference type="NCBI Taxonomy" id="330526"/>
    <lineage>
        <taxon>Eukaryota</taxon>
        <taxon>Fungi</taxon>
        <taxon>Dikarya</taxon>
        <taxon>Ascomycota</taxon>
        <taxon>Pezizomycotina</taxon>
        <taxon>Sordariomycetes</taxon>
        <taxon>Sordariomycetidae</taxon>
        <taxon>Sordariales</taxon>
        <taxon>Podosporaceae</taxon>
        <taxon>Podospora</taxon>
    </lineage>
</organism>
<name>A0AAE0U8G7_9PEZI</name>
<evidence type="ECO:0000313" key="2">
    <source>
        <dbReference type="Proteomes" id="UP001285441"/>
    </source>
</evidence>
<dbReference type="Proteomes" id="UP001285441">
    <property type="component" value="Unassembled WGS sequence"/>
</dbReference>
<gene>
    <name evidence="1" type="ORF">B0H63DRAFT_61670</name>
</gene>
<accession>A0AAE0U8G7</accession>